<sequence length="42" mass="5160">MIRLETLFQKRADNIFFNSKNILNNLRNLYKFLTLLILKYLI</sequence>
<proteinExistence type="predicted"/>
<protein>
    <submittedName>
        <fullName evidence="1">Bm13288</fullName>
    </submittedName>
</protein>
<name>A0A1I9G6R3_BRUMA</name>
<organism evidence="1">
    <name type="scientific">Brugia malayi</name>
    <name type="common">Filarial nematode worm</name>
    <dbReference type="NCBI Taxonomy" id="6279"/>
    <lineage>
        <taxon>Eukaryota</taxon>
        <taxon>Metazoa</taxon>
        <taxon>Ecdysozoa</taxon>
        <taxon>Nematoda</taxon>
        <taxon>Chromadorea</taxon>
        <taxon>Rhabditida</taxon>
        <taxon>Spirurina</taxon>
        <taxon>Spiruromorpha</taxon>
        <taxon>Filarioidea</taxon>
        <taxon>Onchocercidae</taxon>
        <taxon>Brugia</taxon>
    </lineage>
</organism>
<reference evidence="1" key="2">
    <citation type="submission" date="2012-12" db="EMBL/GenBank/DDBJ databases">
        <authorList>
            <consortium name="WormBase Consortium"/>
            <person name="Ghedin E."/>
            <person name="Paulini M."/>
        </authorList>
    </citation>
    <scope>NUCLEOTIDE SEQUENCE</scope>
    <source>
        <strain evidence="1">FR3</strain>
    </source>
</reference>
<dbReference type="AlphaFoldDB" id="A0A1I9G6R3"/>
<reference evidence="1" key="1">
    <citation type="journal article" date="2007" name="Science">
        <title>Draft genome of the filarial nematode parasite Brugia malayi.</title>
        <authorList>
            <person name="Ghedin E."/>
            <person name="Wang S."/>
            <person name="Spiro D."/>
            <person name="Caler E."/>
            <person name="Zhao Q."/>
            <person name="Crabtree J."/>
            <person name="Allen J.E."/>
            <person name="Delcher A.L."/>
            <person name="Guiliano D.B."/>
            <person name="Miranda-Saavedra D."/>
            <person name="Angiuoli S.V."/>
            <person name="Creasy T."/>
            <person name="Amedeo P."/>
            <person name="Haas B."/>
            <person name="El-Sayed N.M."/>
            <person name="Wortman J.R."/>
            <person name="Feldblyum T."/>
            <person name="Tallon L."/>
            <person name="Schatz M."/>
            <person name="Shumway M."/>
            <person name="Koo H."/>
            <person name="Salzberg S.L."/>
            <person name="Schobel S."/>
            <person name="Pertea M."/>
            <person name="Pop M."/>
            <person name="White O."/>
            <person name="Barton G.J."/>
            <person name="Carlow C.K."/>
            <person name="Crawford M.J."/>
            <person name="Daub J."/>
            <person name="Dimmic M.W."/>
            <person name="Estes C.F."/>
            <person name="Foster J.M."/>
            <person name="Ganatra M."/>
            <person name="Gregory W.F."/>
            <person name="Johnson N.M."/>
            <person name="Jin J."/>
            <person name="Komuniecki R."/>
            <person name="Korf I."/>
            <person name="Kumar S."/>
            <person name="Laney S."/>
            <person name="Li B.W."/>
            <person name="Li W."/>
            <person name="Lindblom T.H."/>
            <person name="Lustigman S."/>
            <person name="Ma D."/>
            <person name="Maina C.V."/>
            <person name="Martin D.M."/>
            <person name="McCarter J.P."/>
            <person name="McReynolds L."/>
            <person name="Mitreva M."/>
            <person name="Nutman T.B."/>
            <person name="Parkinson J."/>
            <person name="Peregrin-Alvarez J.M."/>
            <person name="Poole C."/>
            <person name="Ren Q."/>
            <person name="Saunders L."/>
            <person name="Sluder A.E."/>
            <person name="Smith K."/>
            <person name="Stanke M."/>
            <person name="Unnasch T.R."/>
            <person name="Ware J."/>
            <person name="Wei A.D."/>
            <person name="Weil G."/>
            <person name="Williams D.J."/>
            <person name="Zhang Y."/>
            <person name="Williams S.A."/>
            <person name="Fraser-Liggett C."/>
            <person name="Slatko B."/>
            <person name="Blaxter M.L."/>
            <person name="Scott A.L."/>
        </authorList>
    </citation>
    <scope>NUCLEOTIDE SEQUENCE</scope>
    <source>
        <strain evidence="1">FR3</strain>
    </source>
</reference>
<dbReference type="EMBL" id="LN857004">
    <property type="protein sequence ID" value="CDQ03963.1"/>
    <property type="molecule type" value="Genomic_DNA"/>
</dbReference>
<evidence type="ECO:0000313" key="1">
    <source>
        <dbReference type="EMBL" id="CDQ03963.1"/>
    </source>
</evidence>
<gene>
    <name evidence="1" type="primary">Bm13288</name>
    <name evidence="1" type="ORF">BM_Bm13288</name>
</gene>
<accession>A0A1I9G6R3</accession>